<dbReference type="InterPro" id="IPR052181">
    <property type="entry name" value="5hmC_binding"/>
</dbReference>
<evidence type="ECO:0000259" key="1">
    <source>
        <dbReference type="Pfam" id="PF01878"/>
    </source>
</evidence>
<accession>A0A445MXF8</accession>
<dbReference type="PANTHER" id="PTHR14087:SF7">
    <property type="entry name" value="THYMOCYTE NUCLEAR PROTEIN 1"/>
    <property type="match status" value="1"/>
</dbReference>
<name>A0A445MXF8_9BACT</name>
<dbReference type="AlphaFoldDB" id="A0A445MXF8"/>
<dbReference type="SUPFAM" id="SSF88697">
    <property type="entry name" value="PUA domain-like"/>
    <property type="match status" value="1"/>
</dbReference>
<sequence>MKYWLIKFAPFRYSWEDCLRNGRFEIYSVRSPQARNNLNAMKSGDSVLFYHSQEGNCVMGKMKVIEEAHQDPTTTEERWVSVTFEPTESLQHSVSLNAIKANPNLANIGLVKQPRLSVMAITESEFNTIMIMAQTQKQNK</sequence>
<gene>
    <name evidence="2" type="ORF">PITCH_A2160004</name>
</gene>
<dbReference type="PANTHER" id="PTHR14087">
    <property type="entry name" value="THYMOCYTE NUCLEAR PROTEIN 1"/>
    <property type="match status" value="1"/>
</dbReference>
<dbReference type="InterPro" id="IPR015947">
    <property type="entry name" value="PUA-like_sf"/>
</dbReference>
<evidence type="ECO:0000313" key="2">
    <source>
        <dbReference type="EMBL" id="SPD74214.1"/>
    </source>
</evidence>
<reference evidence="2" key="1">
    <citation type="submission" date="2018-01" db="EMBL/GenBank/DDBJ databases">
        <authorList>
            <person name="Regsiter A."/>
            <person name="William W."/>
        </authorList>
    </citation>
    <scope>NUCLEOTIDE SEQUENCE</scope>
    <source>
        <strain evidence="2">TRIP AH-1</strain>
    </source>
</reference>
<dbReference type="EMBL" id="OJIN01000131">
    <property type="protein sequence ID" value="SPD74214.1"/>
    <property type="molecule type" value="Genomic_DNA"/>
</dbReference>
<dbReference type="InterPro" id="IPR002740">
    <property type="entry name" value="EVE_domain"/>
</dbReference>
<dbReference type="Gene3D" id="3.10.590.10">
    <property type="entry name" value="ph1033 like domains"/>
    <property type="match status" value="1"/>
</dbReference>
<dbReference type="Pfam" id="PF01878">
    <property type="entry name" value="EVE"/>
    <property type="match status" value="1"/>
</dbReference>
<protein>
    <recommendedName>
        <fullName evidence="1">EVE domain-containing protein</fullName>
    </recommendedName>
</protein>
<feature type="domain" description="EVE" evidence="1">
    <location>
        <begin position="2"/>
        <end position="130"/>
    </location>
</feature>
<organism evidence="2">
    <name type="scientific">uncultured Desulfobacterium sp</name>
    <dbReference type="NCBI Taxonomy" id="201089"/>
    <lineage>
        <taxon>Bacteria</taxon>
        <taxon>Pseudomonadati</taxon>
        <taxon>Thermodesulfobacteriota</taxon>
        <taxon>Desulfobacteria</taxon>
        <taxon>Desulfobacterales</taxon>
        <taxon>Desulfobacteriaceae</taxon>
        <taxon>Desulfobacterium</taxon>
        <taxon>environmental samples</taxon>
    </lineage>
</organism>
<proteinExistence type="predicted"/>